<evidence type="ECO:0000313" key="3">
    <source>
        <dbReference type="Proteomes" id="UP000054815"/>
    </source>
</evidence>
<name>A0A0V0YDT9_TRIPS</name>
<reference evidence="2 3" key="1">
    <citation type="submission" date="2015-01" db="EMBL/GenBank/DDBJ databases">
        <title>Evolution of Trichinella species and genotypes.</title>
        <authorList>
            <person name="Korhonen P.K."/>
            <person name="Edoardo P."/>
            <person name="Giuseppe L.R."/>
            <person name="Gasser R.B."/>
        </authorList>
    </citation>
    <scope>NUCLEOTIDE SEQUENCE [LARGE SCALE GENOMIC DNA]</scope>
    <source>
        <strain evidence="2">ISS141</strain>
    </source>
</reference>
<evidence type="ECO:0000256" key="1">
    <source>
        <dbReference type="SAM" id="MobiDB-lite"/>
    </source>
</evidence>
<proteinExistence type="predicted"/>
<organism evidence="2 3">
    <name type="scientific">Trichinella pseudospiralis</name>
    <name type="common">Parasitic roundworm</name>
    <dbReference type="NCBI Taxonomy" id="6337"/>
    <lineage>
        <taxon>Eukaryota</taxon>
        <taxon>Metazoa</taxon>
        <taxon>Ecdysozoa</taxon>
        <taxon>Nematoda</taxon>
        <taxon>Enoplea</taxon>
        <taxon>Dorylaimia</taxon>
        <taxon>Trichinellida</taxon>
        <taxon>Trichinellidae</taxon>
        <taxon>Trichinella</taxon>
    </lineage>
</organism>
<comment type="caution">
    <text evidence="2">The sequence shown here is derived from an EMBL/GenBank/DDBJ whole genome shotgun (WGS) entry which is preliminary data.</text>
</comment>
<gene>
    <name evidence="2" type="ORF">T4E_4475</name>
</gene>
<evidence type="ECO:0000313" key="2">
    <source>
        <dbReference type="EMBL" id="KRX98548.1"/>
    </source>
</evidence>
<feature type="region of interest" description="Disordered" evidence="1">
    <location>
        <begin position="1"/>
        <end position="39"/>
    </location>
</feature>
<sequence>MQGDREKERERKRKREREREREKDERHEKYNGAKIEGHCQEEGNNATAIASDLVKNFSAIGLAFLTQKPELCIS</sequence>
<dbReference type="Proteomes" id="UP000054815">
    <property type="component" value="Unassembled WGS sequence"/>
</dbReference>
<feature type="compositionally biased region" description="Basic and acidic residues" evidence="1">
    <location>
        <begin position="17"/>
        <end position="39"/>
    </location>
</feature>
<accession>A0A0V0YDT9</accession>
<dbReference type="EMBL" id="JYDU01000020">
    <property type="protein sequence ID" value="KRX98548.1"/>
    <property type="molecule type" value="Genomic_DNA"/>
</dbReference>
<dbReference type="AlphaFoldDB" id="A0A0V0YDT9"/>
<protein>
    <submittedName>
        <fullName evidence="2">Uncharacterized protein</fullName>
    </submittedName>
</protein>